<gene>
    <name evidence="1" type="ORF">LOK49_LG14G00093</name>
</gene>
<dbReference type="Proteomes" id="UP001060215">
    <property type="component" value="Chromosome 15"/>
</dbReference>
<dbReference type="EMBL" id="CM045772">
    <property type="protein sequence ID" value="KAI7985166.1"/>
    <property type="molecule type" value="Genomic_DNA"/>
</dbReference>
<name>A0ACC0F8Y6_9ERIC</name>
<protein>
    <submittedName>
        <fullName evidence="1">UPF0481 protein</fullName>
    </submittedName>
</protein>
<sequence length="169" mass="19567">MMRLTEAVGKKIDEGTHKTEFTSSASIYRVLDELRKLNKSAYTPRLVSVGPLHTPVGGQIELCEFPPPLLECLTQMRESLQEAKKCYAKEVYDKLDEEMLEIDGYFILELLYKFKHEECKKSSDPILGSILTAEYIRHDLLLLESQLPFFILQRLFKLTVSTVYESYSY</sequence>
<organism evidence="1 2">
    <name type="scientific">Camellia lanceoleosa</name>
    <dbReference type="NCBI Taxonomy" id="1840588"/>
    <lineage>
        <taxon>Eukaryota</taxon>
        <taxon>Viridiplantae</taxon>
        <taxon>Streptophyta</taxon>
        <taxon>Embryophyta</taxon>
        <taxon>Tracheophyta</taxon>
        <taxon>Spermatophyta</taxon>
        <taxon>Magnoliopsida</taxon>
        <taxon>eudicotyledons</taxon>
        <taxon>Gunneridae</taxon>
        <taxon>Pentapetalae</taxon>
        <taxon>asterids</taxon>
        <taxon>Ericales</taxon>
        <taxon>Theaceae</taxon>
        <taxon>Camellia</taxon>
    </lineage>
</organism>
<accession>A0ACC0F8Y6</accession>
<evidence type="ECO:0000313" key="1">
    <source>
        <dbReference type="EMBL" id="KAI7985166.1"/>
    </source>
</evidence>
<proteinExistence type="predicted"/>
<comment type="caution">
    <text evidence="1">The sequence shown here is derived from an EMBL/GenBank/DDBJ whole genome shotgun (WGS) entry which is preliminary data.</text>
</comment>
<keyword evidence="2" id="KW-1185">Reference proteome</keyword>
<reference evidence="1 2" key="1">
    <citation type="journal article" date="2022" name="Plant J.">
        <title>Chromosome-level genome of Camellia lanceoleosa provides a valuable resource for understanding genome evolution and self-incompatibility.</title>
        <authorList>
            <person name="Gong W."/>
            <person name="Xiao S."/>
            <person name="Wang L."/>
            <person name="Liao Z."/>
            <person name="Chang Y."/>
            <person name="Mo W."/>
            <person name="Hu G."/>
            <person name="Li W."/>
            <person name="Zhao G."/>
            <person name="Zhu H."/>
            <person name="Hu X."/>
            <person name="Ji K."/>
            <person name="Xiang X."/>
            <person name="Song Q."/>
            <person name="Yuan D."/>
            <person name="Jin S."/>
            <person name="Zhang L."/>
        </authorList>
    </citation>
    <scope>NUCLEOTIDE SEQUENCE [LARGE SCALE GENOMIC DNA]</scope>
    <source>
        <strain evidence="1">SQ_2022a</strain>
    </source>
</reference>
<evidence type="ECO:0000313" key="2">
    <source>
        <dbReference type="Proteomes" id="UP001060215"/>
    </source>
</evidence>